<organism evidence="2 3">
    <name type="scientific">Sedimenticola selenatireducens</name>
    <dbReference type="NCBI Taxonomy" id="191960"/>
    <lineage>
        <taxon>Bacteria</taxon>
        <taxon>Pseudomonadati</taxon>
        <taxon>Pseudomonadota</taxon>
        <taxon>Gammaproteobacteria</taxon>
        <taxon>Chromatiales</taxon>
        <taxon>Sedimenticolaceae</taxon>
        <taxon>Sedimenticola</taxon>
    </lineage>
</organism>
<protein>
    <submittedName>
        <fullName evidence="2">DUF3306 domain-containing protein</fullName>
    </submittedName>
</protein>
<comment type="caution">
    <text evidence="2">The sequence shown here is derived from an EMBL/GenBank/DDBJ whole genome shotgun (WGS) entry which is preliminary data.</text>
</comment>
<sequence>MSGREKDAVDSQSPGGFISRWSRLKRAAASPPQAVAESSEASLPEEVSEQPLTDADMPPLESLDETSDYTGFLSEKVSESLRRQALRKLFHQAAFNVRDGLDDYDDDYTSFTKLGDVITADMRHQLAMAEERLKAAMESDQTDPTTAAAEERPPVPDQESEPKARGQTAMTHDDTHPRSSGANYSISAANGQPGLTTDDGTAS</sequence>
<proteinExistence type="predicted"/>
<evidence type="ECO:0000256" key="1">
    <source>
        <dbReference type="SAM" id="MobiDB-lite"/>
    </source>
</evidence>
<dbReference type="STRING" id="1111735.GCA_000428045_04135"/>
<dbReference type="Proteomes" id="UP000235015">
    <property type="component" value="Unassembled WGS sequence"/>
</dbReference>
<feature type="compositionally biased region" description="Basic and acidic residues" evidence="1">
    <location>
        <begin position="149"/>
        <end position="164"/>
    </location>
</feature>
<dbReference type="Pfam" id="PF11748">
    <property type="entry name" value="DUF3306"/>
    <property type="match status" value="1"/>
</dbReference>
<accession>A0A2N6CXQ2</accession>
<dbReference type="EMBL" id="PKUN01000009">
    <property type="protein sequence ID" value="PLX62084.1"/>
    <property type="molecule type" value="Genomic_DNA"/>
</dbReference>
<dbReference type="InterPro" id="IPR021735">
    <property type="entry name" value="DUF3306"/>
</dbReference>
<feature type="region of interest" description="Disordered" evidence="1">
    <location>
        <begin position="22"/>
        <end position="68"/>
    </location>
</feature>
<name>A0A2N6CXQ2_9GAMM</name>
<evidence type="ECO:0000313" key="3">
    <source>
        <dbReference type="Proteomes" id="UP000235015"/>
    </source>
</evidence>
<feature type="compositionally biased region" description="Polar residues" evidence="1">
    <location>
        <begin position="178"/>
        <end position="203"/>
    </location>
</feature>
<reference evidence="2 3" key="1">
    <citation type="submission" date="2017-11" db="EMBL/GenBank/DDBJ databases">
        <title>Genome-resolved metagenomics identifies genetic mobility, metabolic interactions, and unexpected diversity in perchlorate-reducing communities.</title>
        <authorList>
            <person name="Barnum T.P."/>
            <person name="Figueroa I.A."/>
            <person name="Carlstrom C.I."/>
            <person name="Lucas L.N."/>
            <person name="Engelbrektson A.L."/>
            <person name="Coates J.D."/>
        </authorList>
    </citation>
    <scope>NUCLEOTIDE SEQUENCE [LARGE SCALE GENOMIC DNA]</scope>
    <source>
        <strain evidence="2">BM301</strain>
    </source>
</reference>
<dbReference type="AlphaFoldDB" id="A0A2N6CXQ2"/>
<gene>
    <name evidence="2" type="ORF">C0630_08785</name>
</gene>
<feature type="region of interest" description="Disordered" evidence="1">
    <location>
        <begin position="130"/>
        <end position="203"/>
    </location>
</feature>
<evidence type="ECO:0000313" key="2">
    <source>
        <dbReference type="EMBL" id="PLX62084.1"/>
    </source>
</evidence>
<dbReference type="RefSeq" id="WP_273438894.1">
    <property type="nucleotide sequence ID" value="NZ_PKUN01000009.1"/>
</dbReference>